<dbReference type="SMART" id="SM00911">
    <property type="entry name" value="HWE_HK"/>
    <property type="match status" value="1"/>
</dbReference>
<dbReference type="CDD" id="cd00130">
    <property type="entry name" value="PAS"/>
    <property type="match status" value="1"/>
</dbReference>
<dbReference type="RefSeq" id="WP_146422878.1">
    <property type="nucleotide sequence ID" value="NZ_QKYU01000016.1"/>
</dbReference>
<comment type="caution">
    <text evidence="13">The sequence shown here is derived from an EMBL/GenBank/DDBJ whole genome shotgun (WGS) entry which is preliminary data.</text>
</comment>
<dbReference type="GO" id="GO:0004673">
    <property type="term" value="F:protein histidine kinase activity"/>
    <property type="evidence" value="ECO:0007669"/>
    <property type="project" value="UniProtKB-EC"/>
</dbReference>
<dbReference type="OrthoDB" id="7244034at2"/>
<keyword evidence="11" id="KW-0843">Virulence</keyword>
<keyword evidence="10" id="KW-0067">ATP-binding</keyword>
<dbReference type="SUPFAM" id="SSF55785">
    <property type="entry name" value="PYP-like sensor domain (PAS domain)"/>
    <property type="match status" value="1"/>
</dbReference>
<protein>
    <recommendedName>
        <fullName evidence="2">histidine kinase</fullName>
        <ecNumber evidence="2">2.7.13.3</ecNumber>
    </recommendedName>
</protein>
<dbReference type="EC" id="2.7.13.3" evidence="2"/>
<dbReference type="Gene3D" id="3.30.565.10">
    <property type="entry name" value="Histidine kinase-like ATPase, C-terminal domain"/>
    <property type="match status" value="1"/>
</dbReference>
<evidence type="ECO:0000256" key="3">
    <source>
        <dbReference type="ARBA" id="ARBA00022553"/>
    </source>
</evidence>
<evidence type="ECO:0000256" key="7">
    <source>
        <dbReference type="ARBA" id="ARBA00022737"/>
    </source>
</evidence>
<dbReference type="Pfam" id="PF08447">
    <property type="entry name" value="PAS_3"/>
    <property type="match status" value="1"/>
</dbReference>
<keyword evidence="7" id="KW-0677">Repeat</keyword>
<dbReference type="InterPro" id="IPR036890">
    <property type="entry name" value="HATPase_C_sf"/>
</dbReference>
<evidence type="ECO:0000256" key="6">
    <source>
        <dbReference type="ARBA" id="ARBA00022679"/>
    </source>
</evidence>
<name>A0A2W7IWV9_9PROT</name>
<dbReference type="InterPro" id="IPR011102">
    <property type="entry name" value="Sig_transdc_His_kinase_HWE"/>
</dbReference>
<evidence type="ECO:0000256" key="9">
    <source>
        <dbReference type="ARBA" id="ARBA00022777"/>
    </source>
</evidence>
<evidence type="ECO:0000313" key="14">
    <source>
        <dbReference type="Proteomes" id="UP000249688"/>
    </source>
</evidence>
<accession>A0A2W7IWV9</accession>
<dbReference type="InterPro" id="IPR000700">
    <property type="entry name" value="PAS-assoc_C"/>
</dbReference>
<dbReference type="EMBL" id="QKYU01000016">
    <property type="protein sequence ID" value="PZW43183.1"/>
    <property type="molecule type" value="Genomic_DNA"/>
</dbReference>
<dbReference type="CDD" id="cd12915">
    <property type="entry name" value="PDC2_DGC_like"/>
    <property type="match status" value="1"/>
</dbReference>
<proteinExistence type="predicted"/>
<evidence type="ECO:0000256" key="5">
    <source>
        <dbReference type="ARBA" id="ARBA00022643"/>
    </source>
</evidence>
<evidence type="ECO:0000256" key="8">
    <source>
        <dbReference type="ARBA" id="ARBA00022741"/>
    </source>
</evidence>
<dbReference type="InterPro" id="IPR035965">
    <property type="entry name" value="PAS-like_dom_sf"/>
</dbReference>
<keyword evidence="6" id="KW-0808">Transferase</keyword>
<keyword evidence="8" id="KW-0547">Nucleotide-binding</keyword>
<reference evidence="13 14" key="1">
    <citation type="submission" date="2018-06" db="EMBL/GenBank/DDBJ databases">
        <title>Genomic Encyclopedia of Archaeal and Bacterial Type Strains, Phase II (KMG-II): from individual species to whole genera.</title>
        <authorList>
            <person name="Goeker M."/>
        </authorList>
    </citation>
    <scope>NUCLEOTIDE SEQUENCE [LARGE SCALE GENOMIC DNA]</scope>
    <source>
        <strain evidence="13 14">DSM 24525</strain>
    </source>
</reference>
<dbReference type="InterPro" id="IPR013655">
    <property type="entry name" value="PAS_fold_3"/>
</dbReference>
<keyword evidence="4" id="KW-0285">Flavoprotein</keyword>
<evidence type="ECO:0000256" key="11">
    <source>
        <dbReference type="ARBA" id="ARBA00023026"/>
    </source>
</evidence>
<dbReference type="GO" id="GO:0005524">
    <property type="term" value="F:ATP binding"/>
    <property type="evidence" value="ECO:0007669"/>
    <property type="project" value="UniProtKB-KW"/>
</dbReference>
<dbReference type="Proteomes" id="UP000249688">
    <property type="component" value="Unassembled WGS sequence"/>
</dbReference>
<dbReference type="Gene3D" id="2.10.70.100">
    <property type="match status" value="1"/>
</dbReference>
<dbReference type="PANTHER" id="PTHR41523:SF8">
    <property type="entry name" value="ETHYLENE RESPONSE SENSOR PROTEIN"/>
    <property type="match status" value="1"/>
</dbReference>
<evidence type="ECO:0000256" key="1">
    <source>
        <dbReference type="ARBA" id="ARBA00000085"/>
    </source>
</evidence>
<sequence length="694" mass="75120">MTTPQPDTMAARTADRALIALLVMVTTLPLLLLALSAWTSWQQSWAAAANTMERAADAGAEYARRVLDGHALRLERANDLLEGLADAEIRARADHLQTAFRRIAGEAQLGQVPLNIFAFDRNAALLVGGGVLPVSQQEGFDERDYVAALRVPGAPRIYLSRVHVGLMGGRAYFAVSRRRHGAANGLPRGSYDGIIMVAAFLDSAGAALGRLPPGAGDATALIREDGEILARSGSSASEAIPRMAPDDPIVQAMARGQEHCLIRVVSPIDGVPRFLALRRVEGWPAYVLAGRPDAAVMSEWWQIVAGQSAIAIPAWGMLVAMTTLVWRRKRALAGANAALEARVTSRTAELTTRSEALAESEARLRLAQEAAMVGTWELDLATRRRHWSNEQFWLYGLHPSSDGCLGEGLFYAMVHPEDRALIRQAEARAREIGEFEAEFRILRPALEQDEGGPELRWLLSRGRIIRGRDGVGDRMVGVNVDITSRRLGEERRDLVAREVAHRARNALQLVLSAVRMTKADTVPEFERLLRGRICALSRAQAMLAESGGLGADLRSLAEGEVSTLVGASLTQVAIEGPSLEVPHWAVQPLSMALHEMTTNALKYGALSTPQGRVSLSWVVDEAAGLLRLRWAEADGPAIAGKPERAGFGTRVLEATLASQLGGRVSREWTAEGLILLVTLPLARVRRAAKVALTV</sequence>
<evidence type="ECO:0000259" key="12">
    <source>
        <dbReference type="PROSITE" id="PS50113"/>
    </source>
</evidence>
<evidence type="ECO:0000313" key="13">
    <source>
        <dbReference type="EMBL" id="PZW43183.1"/>
    </source>
</evidence>
<evidence type="ECO:0000256" key="10">
    <source>
        <dbReference type="ARBA" id="ARBA00022840"/>
    </source>
</evidence>
<keyword evidence="5" id="KW-0288">FMN</keyword>
<dbReference type="PROSITE" id="PS50113">
    <property type="entry name" value="PAC"/>
    <property type="match status" value="1"/>
</dbReference>
<dbReference type="InterPro" id="IPR000014">
    <property type="entry name" value="PAS"/>
</dbReference>
<organism evidence="13 14">
    <name type="scientific">Humitalea rosea</name>
    <dbReference type="NCBI Taxonomy" id="990373"/>
    <lineage>
        <taxon>Bacteria</taxon>
        <taxon>Pseudomonadati</taxon>
        <taxon>Pseudomonadota</taxon>
        <taxon>Alphaproteobacteria</taxon>
        <taxon>Acetobacterales</taxon>
        <taxon>Roseomonadaceae</taxon>
        <taxon>Humitalea</taxon>
    </lineage>
</organism>
<gene>
    <name evidence="13" type="ORF">C8P66_116104</name>
</gene>
<dbReference type="Pfam" id="PF07536">
    <property type="entry name" value="HWE_HK"/>
    <property type="match status" value="1"/>
</dbReference>
<keyword evidence="3" id="KW-0597">Phosphoprotein</keyword>
<dbReference type="PANTHER" id="PTHR41523">
    <property type="entry name" value="TWO-COMPONENT SYSTEM SENSOR PROTEIN"/>
    <property type="match status" value="1"/>
</dbReference>
<comment type="catalytic activity">
    <reaction evidence="1">
        <text>ATP + protein L-histidine = ADP + protein N-phospho-L-histidine.</text>
        <dbReference type="EC" id="2.7.13.3"/>
    </reaction>
</comment>
<feature type="domain" description="PAC" evidence="12">
    <location>
        <begin position="435"/>
        <end position="494"/>
    </location>
</feature>
<dbReference type="AlphaFoldDB" id="A0A2W7IWV9"/>
<evidence type="ECO:0000256" key="4">
    <source>
        <dbReference type="ARBA" id="ARBA00022630"/>
    </source>
</evidence>
<keyword evidence="9 13" id="KW-0418">Kinase</keyword>
<dbReference type="Gene3D" id="3.30.450.20">
    <property type="entry name" value="PAS domain"/>
    <property type="match status" value="3"/>
</dbReference>
<keyword evidence="14" id="KW-1185">Reference proteome</keyword>
<evidence type="ECO:0000256" key="2">
    <source>
        <dbReference type="ARBA" id="ARBA00012438"/>
    </source>
</evidence>